<organism evidence="3 4">
    <name type="scientific">Photobacterium alginatilyticum</name>
    <dbReference type="NCBI Taxonomy" id="1775171"/>
    <lineage>
        <taxon>Bacteria</taxon>
        <taxon>Pseudomonadati</taxon>
        <taxon>Pseudomonadota</taxon>
        <taxon>Gammaproteobacteria</taxon>
        <taxon>Vibrionales</taxon>
        <taxon>Vibrionaceae</taxon>
        <taxon>Photobacterium</taxon>
    </lineage>
</organism>
<dbReference type="InterPro" id="IPR025166">
    <property type="entry name" value="Integrase_DNA_bind_dom"/>
</dbReference>
<dbReference type="RefSeq" id="WP_160652067.1">
    <property type="nucleotide sequence ID" value="NZ_RSEJ01000012.1"/>
</dbReference>
<protein>
    <submittedName>
        <fullName evidence="3">DUF4102 domain-containing protein</fullName>
    </submittedName>
</protein>
<feature type="domain" description="Integrase DNA-binding" evidence="2">
    <location>
        <begin position="23"/>
        <end position="100"/>
    </location>
</feature>
<keyword evidence="4" id="KW-1185">Reference proteome</keyword>
<feature type="region of interest" description="Disordered" evidence="1">
    <location>
        <begin position="1"/>
        <end position="25"/>
    </location>
</feature>
<dbReference type="EMBL" id="RSEJ01000012">
    <property type="protein sequence ID" value="NBI53515.1"/>
    <property type="molecule type" value="Genomic_DNA"/>
</dbReference>
<gene>
    <name evidence="3" type="ORF">EIZ48_13105</name>
</gene>
<evidence type="ECO:0000256" key="1">
    <source>
        <dbReference type="SAM" id="MobiDB-lite"/>
    </source>
</evidence>
<evidence type="ECO:0000313" key="3">
    <source>
        <dbReference type="EMBL" id="NBI53515.1"/>
    </source>
</evidence>
<dbReference type="Proteomes" id="UP000738517">
    <property type="component" value="Unassembled WGS sequence"/>
</dbReference>
<sequence length="115" mass="13217">MNKKFKFTTSSLNSLPKNPSSSRSTELEFSDTEVIGLKCLVGKTGNKRFLLRYISPKSRKKASIAIARWPDLDLVSVRKKARKLKVKIADGIDPKMERDQKLRDRMPTLKVKWHS</sequence>
<feature type="compositionally biased region" description="Low complexity" evidence="1">
    <location>
        <begin position="10"/>
        <end position="24"/>
    </location>
</feature>
<dbReference type="InterPro" id="IPR038488">
    <property type="entry name" value="Integrase_DNA-bd_sf"/>
</dbReference>
<evidence type="ECO:0000259" key="2">
    <source>
        <dbReference type="Pfam" id="PF13356"/>
    </source>
</evidence>
<name>A0ABW9YJD0_9GAMM</name>
<accession>A0ABW9YJD0</accession>
<evidence type="ECO:0000313" key="4">
    <source>
        <dbReference type="Proteomes" id="UP000738517"/>
    </source>
</evidence>
<comment type="caution">
    <text evidence="3">The sequence shown here is derived from an EMBL/GenBank/DDBJ whole genome shotgun (WGS) entry which is preliminary data.</text>
</comment>
<dbReference type="Pfam" id="PF13356">
    <property type="entry name" value="Arm-DNA-bind_3"/>
    <property type="match status" value="1"/>
</dbReference>
<dbReference type="Gene3D" id="3.30.160.390">
    <property type="entry name" value="Integrase, DNA-binding domain"/>
    <property type="match status" value="1"/>
</dbReference>
<proteinExistence type="predicted"/>
<reference evidence="3 4" key="1">
    <citation type="journal article" date="2017" name="Int. J. Syst. Evol. Microbiol.">
        <title>Photobacterium alginatilyticum sp. nov., a marine bacterium isolated from bottom seawater.</title>
        <authorList>
            <person name="Wang X."/>
            <person name="Wang Y."/>
            <person name="Yang X."/>
            <person name="Sun H."/>
            <person name="Li B."/>
            <person name="Zhang X.H."/>
        </authorList>
    </citation>
    <scope>NUCLEOTIDE SEQUENCE [LARGE SCALE GENOMIC DNA]</scope>
    <source>
        <strain evidence="3 4">P03D4</strain>
    </source>
</reference>